<comment type="cofactor">
    <cofactor evidence="5">
        <name>heme</name>
        <dbReference type="ChEBI" id="CHEBI:30413"/>
    </cofactor>
</comment>
<evidence type="ECO:0000256" key="1">
    <source>
        <dbReference type="ARBA" id="ARBA00022617"/>
    </source>
</evidence>
<accession>A0A0B4VSQ1</accession>
<dbReference type="GO" id="GO:0005506">
    <property type="term" value="F:iron ion binding"/>
    <property type="evidence" value="ECO:0007669"/>
    <property type="project" value="InterPro"/>
</dbReference>
<organism evidence="6">
    <name type="scientific">Salvia miltiorrhiza</name>
    <name type="common">Chinese sage</name>
    <dbReference type="NCBI Taxonomy" id="226208"/>
    <lineage>
        <taxon>Eukaryota</taxon>
        <taxon>Viridiplantae</taxon>
        <taxon>Streptophyta</taxon>
        <taxon>Embryophyta</taxon>
        <taxon>Tracheophyta</taxon>
        <taxon>Spermatophyta</taxon>
        <taxon>Magnoliopsida</taxon>
        <taxon>eudicotyledons</taxon>
        <taxon>Gunneridae</taxon>
        <taxon>Pentapetalae</taxon>
        <taxon>asterids</taxon>
        <taxon>lamiids</taxon>
        <taxon>Lamiales</taxon>
        <taxon>Lamiaceae</taxon>
        <taxon>Nepetoideae</taxon>
        <taxon>Mentheae</taxon>
        <taxon>Salviinae</taxon>
        <taxon>Salvia</taxon>
        <taxon>Salvia incertae sedis</taxon>
    </lineage>
</organism>
<dbReference type="AlphaFoldDB" id="A0A0B4VSQ1"/>
<dbReference type="InterPro" id="IPR002403">
    <property type="entry name" value="Cyt_P450_E_grp-IV"/>
</dbReference>
<evidence type="ECO:0000256" key="2">
    <source>
        <dbReference type="ARBA" id="ARBA00022723"/>
    </source>
</evidence>
<dbReference type="CDD" id="cd11071">
    <property type="entry name" value="CYP74"/>
    <property type="match status" value="1"/>
</dbReference>
<protein>
    <submittedName>
        <fullName evidence="6">Cytochrome P450 CYP74B21</fullName>
    </submittedName>
</protein>
<dbReference type="PANTHER" id="PTHR24286">
    <property type="entry name" value="CYTOCHROME P450 26"/>
    <property type="match status" value="1"/>
</dbReference>
<dbReference type="GO" id="GO:0016125">
    <property type="term" value="P:sterol metabolic process"/>
    <property type="evidence" value="ECO:0007669"/>
    <property type="project" value="TreeGrafter"/>
</dbReference>
<sequence length="483" mass="53934">MNVSLSSSAAPLTPSAAPQRAAIPGSYGWPVIGPLADRLQYFWLQGPKNFFAKRMEKYGSTVFRTNVPPAFPFFAGVNPNVVAVLDVKSFRHLFDMELVEKSNVLVGDFMPSVNYTGGFRVCAYLDTAESKHSQIKDFAIDIIRRSSSTWVSSMATTLDDMWDSLESQLAAAGDGGSVNYIFPLQEFLFAFLSLNILGANASAFPEIKKSGHIMLDKWLAVQLLPTISINVVQPLEEIFLHSFSYPFWLVKSDYEKLASFVETGAGEAVRRAQTEFKLTKEEAIHNLIFMLGFNAFGGFSLFFLSLLGNLGEQEPSVHEELRREVREKLSNNVLSFETVKKMDLVNSFVYETLRLDPPVPQQFARARKDFDLGSHNAVYEIKKGELLCGFQPLVMRDPKIFENPEDFVYNRFSKVKGGDELLEYLFWSNGPQTGTPGPSASNKQCVARDAVPQTAAVFLAYLFQRYDEISISSGSITALKKAK</sequence>
<evidence type="ECO:0000256" key="4">
    <source>
        <dbReference type="ARBA" id="ARBA00023239"/>
    </source>
</evidence>
<evidence type="ECO:0000313" key="6">
    <source>
        <dbReference type="EMBL" id="AJD25175.1"/>
    </source>
</evidence>
<keyword evidence="2 5" id="KW-0479">Metal-binding</keyword>
<feature type="binding site" description="axial binding residue" evidence="5">
    <location>
        <position position="445"/>
    </location>
    <ligand>
        <name>heme</name>
        <dbReference type="ChEBI" id="CHEBI:30413"/>
    </ligand>
    <ligandPart>
        <name>Fe</name>
        <dbReference type="ChEBI" id="CHEBI:18248"/>
    </ligandPart>
</feature>
<dbReference type="Pfam" id="PF00067">
    <property type="entry name" value="p450"/>
    <property type="match status" value="1"/>
</dbReference>
<keyword evidence="3 5" id="KW-0408">Iron</keyword>
<dbReference type="GO" id="GO:0006631">
    <property type="term" value="P:fatty acid metabolic process"/>
    <property type="evidence" value="ECO:0007669"/>
    <property type="project" value="UniProtKB-ARBA"/>
</dbReference>
<name>A0A0B4VSQ1_SALMI</name>
<proteinExistence type="evidence at transcript level"/>
<evidence type="ECO:0000256" key="3">
    <source>
        <dbReference type="ARBA" id="ARBA00023004"/>
    </source>
</evidence>
<keyword evidence="1 5" id="KW-0349">Heme</keyword>
<evidence type="ECO:0000256" key="5">
    <source>
        <dbReference type="PIRSR" id="PIRSR602403-1"/>
    </source>
</evidence>
<dbReference type="GO" id="GO:0016705">
    <property type="term" value="F:oxidoreductase activity, acting on paired donors, with incorporation or reduction of molecular oxygen"/>
    <property type="evidence" value="ECO:0007669"/>
    <property type="project" value="InterPro"/>
</dbReference>
<keyword evidence="4" id="KW-0456">Lyase</keyword>
<dbReference type="GO" id="GO:0004497">
    <property type="term" value="F:monooxygenase activity"/>
    <property type="evidence" value="ECO:0007669"/>
    <property type="project" value="InterPro"/>
</dbReference>
<reference evidence="6" key="1">
    <citation type="journal article" date="2014" name="PLoS ONE">
        <title>Computational identification and systematic classification of novel Cytochrome P450 genes in Salvia miltiorrhiza.</title>
        <authorList>
            <person name="Chen H."/>
            <person name="Wu B."/>
            <person name="Nelson D.R."/>
            <person name="Wu K."/>
            <person name="Liu C."/>
        </authorList>
    </citation>
    <scope>NUCLEOTIDE SEQUENCE</scope>
</reference>
<dbReference type="PANTHER" id="PTHR24286:SF49">
    <property type="entry name" value="INACTIVE LINOLENATE HYDROPEROXIDE LYASE-RELATED"/>
    <property type="match status" value="1"/>
</dbReference>
<dbReference type="GO" id="GO:0020037">
    <property type="term" value="F:heme binding"/>
    <property type="evidence" value="ECO:0007669"/>
    <property type="project" value="InterPro"/>
</dbReference>
<dbReference type="Gene3D" id="1.10.630.10">
    <property type="entry name" value="Cytochrome P450"/>
    <property type="match status" value="1"/>
</dbReference>
<dbReference type="InterPro" id="IPR036396">
    <property type="entry name" value="Cyt_P450_sf"/>
</dbReference>
<dbReference type="EMBL" id="KP337681">
    <property type="protein sequence ID" value="AJD25175.1"/>
    <property type="molecule type" value="mRNA"/>
</dbReference>
<dbReference type="SUPFAM" id="SSF48264">
    <property type="entry name" value="Cytochrome P450"/>
    <property type="match status" value="1"/>
</dbReference>
<dbReference type="FunFam" id="1.10.630.10:FF:000024">
    <property type="entry name" value="Allene oxide synthase, chloroplastic"/>
    <property type="match status" value="1"/>
</dbReference>
<dbReference type="GO" id="GO:0016829">
    <property type="term" value="F:lyase activity"/>
    <property type="evidence" value="ECO:0007669"/>
    <property type="project" value="UniProtKB-KW"/>
</dbReference>
<dbReference type="InterPro" id="IPR001128">
    <property type="entry name" value="Cyt_P450"/>
</dbReference>
<dbReference type="PRINTS" id="PR00465">
    <property type="entry name" value="EP450IV"/>
</dbReference>